<dbReference type="AlphaFoldDB" id="A0A5C3LNP9"/>
<dbReference type="FunFam" id="3.30.200.20:FF:000387">
    <property type="entry name" value="Serine/threonine-protein kinase STE11"/>
    <property type="match status" value="1"/>
</dbReference>
<dbReference type="PRINTS" id="PR00109">
    <property type="entry name" value="TYRKINASE"/>
</dbReference>
<organism evidence="10 11">
    <name type="scientific">Coprinopsis marcescibilis</name>
    <name type="common">Agaric fungus</name>
    <name type="synonym">Psathyrella marcescibilis</name>
    <dbReference type="NCBI Taxonomy" id="230819"/>
    <lineage>
        <taxon>Eukaryota</taxon>
        <taxon>Fungi</taxon>
        <taxon>Dikarya</taxon>
        <taxon>Basidiomycota</taxon>
        <taxon>Agaricomycotina</taxon>
        <taxon>Agaricomycetes</taxon>
        <taxon>Agaricomycetidae</taxon>
        <taxon>Agaricales</taxon>
        <taxon>Agaricineae</taxon>
        <taxon>Psathyrellaceae</taxon>
        <taxon>Coprinopsis</taxon>
    </lineage>
</organism>
<evidence type="ECO:0000256" key="1">
    <source>
        <dbReference type="ARBA" id="ARBA00006529"/>
    </source>
</evidence>
<dbReference type="OrthoDB" id="266718at2759"/>
<evidence type="ECO:0000256" key="5">
    <source>
        <dbReference type="ARBA" id="ARBA00022777"/>
    </source>
</evidence>
<evidence type="ECO:0000256" key="8">
    <source>
        <dbReference type="RuleBase" id="RU000304"/>
    </source>
</evidence>
<gene>
    <name evidence="10" type="ORF">FA15DRAFT_553682</name>
</gene>
<dbReference type="PROSITE" id="PS50011">
    <property type="entry name" value="PROTEIN_KINASE_DOM"/>
    <property type="match status" value="1"/>
</dbReference>
<dbReference type="SUPFAM" id="SSF56112">
    <property type="entry name" value="Protein kinase-like (PK-like)"/>
    <property type="match status" value="1"/>
</dbReference>
<dbReference type="PANTHER" id="PTHR48016:SF48">
    <property type="entry name" value="SERINE_THREONINE-PROTEIN KINASE BCK1_SLK1_SSP31"/>
    <property type="match status" value="1"/>
</dbReference>
<proteinExistence type="inferred from homology"/>
<dbReference type="PANTHER" id="PTHR48016">
    <property type="entry name" value="MAP KINASE KINASE KINASE SSK2-RELATED-RELATED"/>
    <property type="match status" value="1"/>
</dbReference>
<evidence type="ECO:0000256" key="4">
    <source>
        <dbReference type="ARBA" id="ARBA00022741"/>
    </source>
</evidence>
<comment type="similarity">
    <text evidence="1">Belongs to the protein kinase superfamily. STE Ser/Thr protein kinase family. MAP kinase kinase kinase subfamily.</text>
</comment>
<dbReference type="GO" id="GO:0004709">
    <property type="term" value="F:MAP kinase kinase kinase activity"/>
    <property type="evidence" value="ECO:0007669"/>
    <property type="project" value="UniProtKB-ARBA"/>
</dbReference>
<accession>A0A5C3LNP9</accession>
<sequence>KATFQWIRGELLGKGSYGRVYLGLNATTGEVMAVKQVELPKTASDKLNHHQIDVMKALKFEGDTLKDLNHPNIVTYLGFEESQDHLSIFLEYVPGGTLGLLLQNNGRLREEVTKFFLNQIIKGLGYLHEKHILHRDLKSENILIDHGGTCKITDFGISKKAGDIRRGKAYTRMKGTVFWMAPEVIINSEGYDFKVDIWSVGCLAVEMWTGHRPWFGQEMMAVMYQLANKAVPPIPEDIPMSQLAQDFRSACFQLDPDQRPSSRKLWRHNYLKMPPGWIF</sequence>
<keyword evidence="2 8" id="KW-0723">Serine/threonine-protein kinase</keyword>
<dbReference type="InterPro" id="IPR017441">
    <property type="entry name" value="Protein_kinase_ATP_BS"/>
</dbReference>
<dbReference type="Proteomes" id="UP000307440">
    <property type="component" value="Unassembled WGS sequence"/>
</dbReference>
<keyword evidence="5 10" id="KW-0418">Kinase</keyword>
<dbReference type="GO" id="GO:0000196">
    <property type="term" value="P:cell integrity MAPK cascade"/>
    <property type="evidence" value="ECO:0007669"/>
    <property type="project" value="UniProtKB-ARBA"/>
</dbReference>
<dbReference type="PROSITE" id="PS00108">
    <property type="entry name" value="PROTEIN_KINASE_ST"/>
    <property type="match status" value="1"/>
</dbReference>
<keyword evidence="6 7" id="KW-0067">ATP-binding</keyword>
<dbReference type="PROSITE" id="PS00107">
    <property type="entry name" value="PROTEIN_KINASE_ATP"/>
    <property type="match status" value="1"/>
</dbReference>
<keyword evidence="4 7" id="KW-0547">Nucleotide-binding</keyword>
<dbReference type="InterPro" id="IPR008271">
    <property type="entry name" value="Ser/Thr_kinase_AS"/>
</dbReference>
<keyword evidence="3" id="KW-0808">Transferase</keyword>
<feature type="binding site" evidence="7">
    <location>
        <position position="35"/>
    </location>
    <ligand>
        <name>ATP</name>
        <dbReference type="ChEBI" id="CHEBI:30616"/>
    </ligand>
</feature>
<dbReference type="GO" id="GO:0005524">
    <property type="term" value="F:ATP binding"/>
    <property type="evidence" value="ECO:0007669"/>
    <property type="project" value="UniProtKB-UniRule"/>
</dbReference>
<dbReference type="EMBL" id="ML210146">
    <property type="protein sequence ID" value="TFK30341.1"/>
    <property type="molecule type" value="Genomic_DNA"/>
</dbReference>
<evidence type="ECO:0000313" key="10">
    <source>
        <dbReference type="EMBL" id="TFK30341.1"/>
    </source>
</evidence>
<dbReference type="InterPro" id="IPR011009">
    <property type="entry name" value="Kinase-like_dom_sf"/>
</dbReference>
<dbReference type="FunFam" id="1.10.510.10:FF:000182">
    <property type="entry name" value="MAP kinase kinase kinase mkh1"/>
    <property type="match status" value="1"/>
</dbReference>
<dbReference type="SMART" id="SM00220">
    <property type="entry name" value="S_TKc"/>
    <property type="match status" value="1"/>
</dbReference>
<dbReference type="InterPro" id="IPR000719">
    <property type="entry name" value="Prot_kinase_dom"/>
</dbReference>
<feature type="domain" description="Protein kinase" evidence="9">
    <location>
        <begin position="6"/>
        <end position="271"/>
    </location>
</feature>
<dbReference type="InterPro" id="IPR050538">
    <property type="entry name" value="MAP_kinase_kinase_kinase"/>
</dbReference>
<reference evidence="10 11" key="1">
    <citation type="journal article" date="2019" name="Nat. Ecol. Evol.">
        <title>Megaphylogeny resolves global patterns of mushroom evolution.</title>
        <authorList>
            <person name="Varga T."/>
            <person name="Krizsan K."/>
            <person name="Foldi C."/>
            <person name="Dima B."/>
            <person name="Sanchez-Garcia M."/>
            <person name="Sanchez-Ramirez S."/>
            <person name="Szollosi G.J."/>
            <person name="Szarkandi J.G."/>
            <person name="Papp V."/>
            <person name="Albert L."/>
            <person name="Andreopoulos W."/>
            <person name="Angelini C."/>
            <person name="Antonin V."/>
            <person name="Barry K.W."/>
            <person name="Bougher N.L."/>
            <person name="Buchanan P."/>
            <person name="Buyck B."/>
            <person name="Bense V."/>
            <person name="Catcheside P."/>
            <person name="Chovatia M."/>
            <person name="Cooper J."/>
            <person name="Damon W."/>
            <person name="Desjardin D."/>
            <person name="Finy P."/>
            <person name="Geml J."/>
            <person name="Haridas S."/>
            <person name="Hughes K."/>
            <person name="Justo A."/>
            <person name="Karasinski D."/>
            <person name="Kautmanova I."/>
            <person name="Kiss B."/>
            <person name="Kocsube S."/>
            <person name="Kotiranta H."/>
            <person name="LaButti K.M."/>
            <person name="Lechner B.E."/>
            <person name="Liimatainen K."/>
            <person name="Lipzen A."/>
            <person name="Lukacs Z."/>
            <person name="Mihaltcheva S."/>
            <person name="Morgado L.N."/>
            <person name="Niskanen T."/>
            <person name="Noordeloos M.E."/>
            <person name="Ohm R.A."/>
            <person name="Ortiz-Santana B."/>
            <person name="Ovrebo C."/>
            <person name="Racz N."/>
            <person name="Riley R."/>
            <person name="Savchenko A."/>
            <person name="Shiryaev A."/>
            <person name="Soop K."/>
            <person name="Spirin V."/>
            <person name="Szebenyi C."/>
            <person name="Tomsovsky M."/>
            <person name="Tulloss R.E."/>
            <person name="Uehling J."/>
            <person name="Grigoriev I.V."/>
            <person name="Vagvolgyi C."/>
            <person name="Papp T."/>
            <person name="Martin F.M."/>
            <person name="Miettinen O."/>
            <person name="Hibbett D.S."/>
            <person name="Nagy L.G."/>
        </authorList>
    </citation>
    <scope>NUCLEOTIDE SEQUENCE [LARGE SCALE GENOMIC DNA]</scope>
    <source>
        <strain evidence="10 11">CBS 121175</strain>
    </source>
</reference>
<dbReference type="Pfam" id="PF00069">
    <property type="entry name" value="Pkinase"/>
    <property type="match status" value="1"/>
</dbReference>
<evidence type="ECO:0000256" key="6">
    <source>
        <dbReference type="ARBA" id="ARBA00022840"/>
    </source>
</evidence>
<evidence type="ECO:0000259" key="9">
    <source>
        <dbReference type="PROSITE" id="PS50011"/>
    </source>
</evidence>
<evidence type="ECO:0000256" key="3">
    <source>
        <dbReference type="ARBA" id="ARBA00022679"/>
    </source>
</evidence>
<dbReference type="Gene3D" id="1.10.510.10">
    <property type="entry name" value="Transferase(Phosphotransferase) domain 1"/>
    <property type="match status" value="1"/>
</dbReference>
<evidence type="ECO:0000313" key="11">
    <source>
        <dbReference type="Proteomes" id="UP000307440"/>
    </source>
</evidence>
<evidence type="ECO:0000256" key="2">
    <source>
        <dbReference type="ARBA" id="ARBA00022527"/>
    </source>
</evidence>
<keyword evidence="11" id="KW-1185">Reference proteome</keyword>
<evidence type="ECO:0000256" key="7">
    <source>
        <dbReference type="PROSITE-ProRule" id="PRU10141"/>
    </source>
</evidence>
<feature type="non-terminal residue" evidence="10">
    <location>
        <position position="279"/>
    </location>
</feature>
<name>A0A5C3LNP9_COPMA</name>
<feature type="non-terminal residue" evidence="10">
    <location>
        <position position="1"/>
    </location>
</feature>
<dbReference type="InterPro" id="IPR001245">
    <property type="entry name" value="Ser-Thr/Tyr_kinase_cat_dom"/>
</dbReference>
<dbReference type="STRING" id="230819.A0A5C3LNP9"/>
<protein>
    <submittedName>
        <fullName evidence="10">Kinase-like protein</fullName>
    </submittedName>
</protein>